<accession>A0A6L5Z4J2</accession>
<reference evidence="4 5" key="1">
    <citation type="submission" date="2019-10" db="EMBL/GenBank/DDBJ databases">
        <title>Cognatihalovulum marinum gen. nov. sp. nov., a new member of the family Rhodobacteraceae isolated from deep seawater of the Northwest Indian Ocean.</title>
        <authorList>
            <person name="Ruan C."/>
            <person name="Wang J."/>
            <person name="Zheng X."/>
            <person name="Song L."/>
            <person name="Zhu Y."/>
            <person name="Huang Y."/>
            <person name="Lu Z."/>
            <person name="Du W."/>
            <person name="Huang L."/>
            <person name="Dai X."/>
        </authorList>
    </citation>
    <scope>NUCLEOTIDE SEQUENCE [LARGE SCALE GENOMIC DNA]</scope>
    <source>
        <strain evidence="4 5">2CG4</strain>
    </source>
</reference>
<dbReference type="SUPFAM" id="SSF56059">
    <property type="entry name" value="Glutathione synthetase ATP-binding domain-like"/>
    <property type="match status" value="1"/>
</dbReference>
<proteinExistence type="predicted"/>
<feature type="domain" description="DUF403" evidence="2">
    <location>
        <begin position="524"/>
        <end position="804"/>
    </location>
</feature>
<dbReference type="AlphaFoldDB" id="A0A6L5Z4J2"/>
<evidence type="ECO:0000313" key="5">
    <source>
        <dbReference type="Proteomes" id="UP000474957"/>
    </source>
</evidence>
<evidence type="ECO:0000313" key="4">
    <source>
        <dbReference type="EMBL" id="MSU91473.1"/>
    </source>
</evidence>
<dbReference type="PANTHER" id="PTHR34595">
    <property type="entry name" value="BLR5612 PROTEIN"/>
    <property type="match status" value="1"/>
</dbReference>
<evidence type="ECO:0000259" key="3">
    <source>
        <dbReference type="Pfam" id="PF14403"/>
    </source>
</evidence>
<evidence type="ECO:0000256" key="1">
    <source>
        <dbReference type="SAM" id="MobiDB-lite"/>
    </source>
</evidence>
<name>A0A6L5Z4J2_9RHOB</name>
<dbReference type="Pfam" id="PF14403">
    <property type="entry name" value="CP_ATPgrasp_2"/>
    <property type="match status" value="1"/>
</dbReference>
<dbReference type="InterPro" id="IPR025841">
    <property type="entry name" value="CP_ATPgrasp_2"/>
</dbReference>
<feature type="domain" description="Circularly permuted ATP-grasp type 2" evidence="3">
    <location>
        <begin position="90"/>
        <end position="475"/>
    </location>
</feature>
<comment type="caution">
    <text evidence="4">The sequence shown here is derived from an EMBL/GenBank/DDBJ whole genome shotgun (WGS) entry which is preliminary data.</text>
</comment>
<dbReference type="EMBL" id="WIND01000020">
    <property type="protein sequence ID" value="MSU91473.1"/>
    <property type="molecule type" value="Genomic_DNA"/>
</dbReference>
<dbReference type="PANTHER" id="PTHR34595:SF2">
    <property type="entry name" value="BLR2978 PROTEIN"/>
    <property type="match status" value="1"/>
</dbReference>
<dbReference type="Pfam" id="PF04168">
    <property type="entry name" value="Alpha-E"/>
    <property type="match status" value="1"/>
</dbReference>
<dbReference type="RefSeq" id="WP_154448669.1">
    <property type="nucleotide sequence ID" value="NZ_WIND01000020.1"/>
</dbReference>
<gene>
    <name evidence="4" type="ORF">GE300_17990</name>
</gene>
<dbReference type="Proteomes" id="UP000474957">
    <property type="component" value="Unassembled WGS sequence"/>
</dbReference>
<evidence type="ECO:0000259" key="2">
    <source>
        <dbReference type="Pfam" id="PF04168"/>
    </source>
</evidence>
<dbReference type="InterPro" id="IPR007296">
    <property type="entry name" value="DUF403"/>
</dbReference>
<dbReference type="Gene3D" id="3.40.50.11290">
    <property type="match status" value="1"/>
</dbReference>
<dbReference type="InterPro" id="IPR051680">
    <property type="entry name" value="ATP-dep_Glu-Cys_Ligase-2"/>
</dbReference>
<keyword evidence="5" id="KW-1185">Reference proteome</keyword>
<organism evidence="4 5">
    <name type="scientific">Halovulum marinum</name>
    <dbReference type="NCBI Taxonomy" id="2662447"/>
    <lineage>
        <taxon>Bacteria</taxon>
        <taxon>Pseudomonadati</taxon>
        <taxon>Pseudomonadota</taxon>
        <taxon>Alphaproteobacteria</taxon>
        <taxon>Rhodobacterales</taxon>
        <taxon>Paracoccaceae</taxon>
        <taxon>Halovulum</taxon>
    </lineage>
</organism>
<sequence>MGQQARPAGDHPMLTDYRPAPGVADEMLGPGGRMRPVWRPFLDWLGSMPPEQLRGRFDRGDRYLRDAGVYFRHYTSDPLQERDWPLSHIPVVLHEDEWQTICRGLSQRADLLERVMADIYGRNRLVADGHLPAGLIAGNPQWLRPLVGVQPRGGHFLHFLAFEIGRSPDGSWLVLGDRAQAPSGAGFALENRIASRRIFPEPYPRDFTHRLTGFFEAFRGALQGLAGRAEGTARRFGILTPGPANDAYYEHTYIARFLGMLLLEGEDMLVENGEVLVRTIDGPLPLGVLWRRIDAGFADPLELDPGSIIGTPGLVDAVRTGGVAMVNALGSGILETRALMAFLPRICEQLTGQELSLPNIATWWCGGAAERAHVRENAGRMMIGPALATELPFELDAGTVLGGSFRGGGPASVADWVEDQGPRLVGQEAVTLSTTPSWVDGPDGGRLRPCPMVVRVFAARTPQGWTFMQGGYARIGPEGDATALAMQRGGKVADVWIMSDAAAHATPPSPPVLGPRSPAGQSALPARAADNLFWLGRYVERFEGAVRLIRAHHLRLAATGNPDDPRLWLLTQYLGALEFDLGQPVPEALAERLTGARDSAAKVRDRFSTDGWLALGDLMRTVRGMRETVQPGDDAAAAMGVLLRKTAGFSGIVHENMYRTHGWRFLSIGRALERADGLCALLSAFAVPDAPEGSFEIALEVADAVTTHRARFALETGFDTVVDLLALDADNPRSVHFQIAHLARLVEALPHARRGGRPAELLRAILPLRTRLEIAGPQDVTVDALAGIRGALGTISDRLSAAYLG</sequence>
<protein>
    <submittedName>
        <fullName evidence="4">Uncharacterized protein</fullName>
    </submittedName>
</protein>
<feature type="region of interest" description="Disordered" evidence="1">
    <location>
        <begin position="1"/>
        <end position="28"/>
    </location>
</feature>